<dbReference type="InterPro" id="IPR039421">
    <property type="entry name" value="Type_1_exporter"/>
</dbReference>
<dbReference type="InterPro" id="IPR017871">
    <property type="entry name" value="ABC_transporter-like_CS"/>
</dbReference>
<proteinExistence type="predicted"/>
<dbReference type="Gene3D" id="1.20.1560.10">
    <property type="entry name" value="ABC transporter type 1, transmembrane domain"/>
    <property type="match status" value="1"/>
</dbReference>
<dbReference type="PANTHER" id="PTHR24221">
    <property type="entry name" value="ATP-BINDING CASSETTE SUB-FAMILY B"/>
    <property type="match status" value="1"/>
</dbReference>
<feature type="domain" description="ABC transporter" evidence="9">
    <location>
        <begin position="337"/>
        <end position="570"/>
    </location>
</feature>
<evidence type="ECO:0000256" key="1">
    <source>
        <dbReference type="ARBA" id="ARBA00004651"/>
    </source>
</evidence>
<dbReference type="PANTHER" id="PTHR24221:SF654">
    <property type="entry name" value="ATP-BINDING CASSETTE SUB-FAMILY B MEMBER 6"/>
    <property type="match status" value="1"/>
</dbReference>
<comment type="subcellular location">
    <subcellularLocation>
        <location evidence="1">Cell membrane</location>
        <topology evidence="1">Multi-pass membrane protein</topology>
    </subcellularLocation>
</comment>
<dbReference type="InterPro" id="IPR011527">
    <property type="entry name" value="ABC1_TM_dom"/>
</dbReference>
<dbReference type="Proteomes" id="UP000315628">
    <property type="component" value="Unassembled WGS sequence"/>
</dbReference>
<keyword evidence="2 8" id="KW-0812">Transmembrane</keyword>
<feature type="transmembrane region" description="Helical" evidence="8">
    <location>
        <begin position="50"/>
        <end position="72"/>
    </location>
</feature>
<dbReference type="PROSITE" id="PS00211">
    <property type="entry name" value="ABC_TRANSPORTER_1"/>
    <property type="match status" value="1"/>
</dbReference>
<keyword evidence="3" id="KW-0547">Nucleotide-binding</keyword>
<feature type="transmembrane region" description="Helical" evidence="8">
    <location>
        <begin position="240"/>
        <end position="262"/>
    </location>
</feature>
<dbReference type="PROSITE" id="PS50929">
    <property type="entry name" value="ABC_TM1F"/>
    <property type="match status" value="1"/>
</dbReference>
<dbReference type="InterPro" id="IPR027417">
    <property type="entry name" value="P-loop_NTPase"/>
</dbReference>
<organism evidence="11 12">
    <name type="scientific">Marihabitans asiaticum</name>
    <dbReference type="NCBI Taxonomy" id="415218"/>
    <lineage>
        <taxon>Bacteria</taxon>
        <taxon>Bacillati</taxon>
        <taxon>Actinomycetota</taxon>
        <taxon>Actinomycetes</taxon>
        <taxon>Micrococcales</taxon>
        <taxon>Intrasporangiaceae</taxon>
        <taxon>Marihabitans</taxon>
    </lineage>
</organism>
<name>A0A560WE02_9MICO</name>
<evidence type="ECO:0000256" key="4">
    <source>
        <dbReference type="ARBA" id="ARBA00022840"/>
    </source>
</evidence>
<feature type="domain" description="ABC transmembrane type-1" evidence="10">
    <location>
        <begin position="19"/>
        <end position="277"/>
    </location>
</feature>
<dbReference type="GO" id="GO:0016887">
    <property type="term" value="F:ATP hydrolysis activity"/>
    <property type="evidence" value="ECO:0007669"/>
    <property type="project" value="InterPro"/>
</dbReference>
<keyword evidence="4 11" id="KW-0067">ATP-binding</keyword>
<dbReference type="GO" id="GO:0034775">
    <property type="term" value="P:glutathione transmembrane transport"/>
    <property type="evidence" value="ECO:0007669"/>
    <property type="project" value="InterPro"/>
</dbReference>
<dbReference type="RefSeq" id="WP_246074526.1">
    <property type="nucleotide sequence ID" value="NZ_BAAAYT010000001.1"/>
</dbReference>
<keyword evidence="12" id="KW-1185">Reference proteome</keyword>
<dbReference type="NCBIfam" id="TIGR02868">
    <property type="entry name" value="CydC"/>
    <property type="match status" value="1"/>
</dbReference>
<dbReference type="Pfam" id="PF00005">
    <property type="entry name" value="ABC_tran"/>
    <property type="match status" value="1"/>
</dbReference>
<evidence type="ECO:0000256" key="6">
    <source>
        <dbReference type="ARBA" id="ARBA00023136"/>
    </source>
</evidence>
<dbReference type="InterPro" id="IPR003439">
    <property type="entry name" value="ABC_transporter-like_ATP-bd"/>
</dbReference>
<keyword evidence="6 8" id="KW-0472">Membrane</keyword>
<evidence type="ECO:0000313" key="11">
    <source>
        <dbReference type="EMBL" id="TWD15897.1"/>
    </source>
</evidence>
<evidence type="ECO:0000313" key="12">
    <source>
        <dbReference type="Proteomes" id="UP000315628"/>
    </source>
</evidence>
<keyword evidence="5 8" id="KW-1133">Transmembrane helix</keyword>
<gene>
    <name evidence="11" type="ORF">FB557_1434</name>
</gene>
<dbReference type="InterPro" id="IPR014223">
    <property type="entry name" value="ABC_CydC/D"/>
</dbReference>
<dbReference type="InterPro" id="IPR003593">
    <property type="entry name" value="AAA+_ATPase"/>
</dbReference>
<dbReference type="Gene3D" id="3.40.50.300">
    <property type="entry name" value="P-loop containing nucleotide triphosphate hydrolases"/>
    <property type="match status" value="1"/>
</dbReference>
<dbReference type="GO" id="GO:0005524">
    <property type="term" value="F:ATP binding"/>
    <property type="evidence" value="ECO:0007669"/>
    <property type="project" value="UniProtKB-KW"/>
</dbReference>
<evidence type="ECO:0000256" key="2">
    <source>
        <dbReference type="ARBA" id="ARBA00022692"/>
    </source>
</evidence>
<evidence type="ECO:0000259" key="9">
    <source>
        <dbReference type="PROSITE" id="PS50893"/>
    </source>
</evidence>
<accession>A0A560WE02</accession>
<dbReference type="GO" id="GO:0140359">
    <property type="term" value="F:ABC-type transporter activity"/>
    <property type="evidence" value="ECO:0007669"/>
    <property type="project" value="InterPro"/>
</dbReference>
<dbReference type="GO" id="GO:0034040">
    <property type="term" value="F:ATPase-coupled lipid transmembrane transporter activity"/>
    <property type="evidence" value="ECO:0007669"/>
    <property type="project" value="TreeGrafter"/>
</dbReference>
<comment type="caution">
    <text evidence="11">The sequence shown here is derived from an EMBL/GenBank/DDBJ whole genome shotgun (WGS) entry which is preliminary data.</text>
</comment>
<dbReference type="EMBL" id="VIUW01000002">
    <property type="protein sequence ID" value="TWD15897.1"/>
    <property type="molecule type" value="Genomic_DNA"/>
</dbReference>
<evidence type="ECO:0000256" key="8">
    <source>
        <dbReference type="SAM" id="Phobius"/>
    </source>
</evidence>
<dbReference type="AlphaFoldDB" id="A0A560WE02"/>
<evidence type="ECO:0000256" key="5">
    <source>
        <dbReference type="ARBA" id="ARBA00022989"/>
    </source>
</evidence>
<reference evidence="11 12" key="1">
    <citation type="submission" date="2019-06" db="EMBL/GenBank/DDBJ databases">
        <title>Sequencing the genomes of 1000 actinobacteria strains.</title>
        <authorList>
            <person name="Klenk H.-P."/>
        </authorList>
    </citation>
    <scope>NUCLEOTIDE SEQUENCE [LARGE SCALE GENOMIC DNA]</scope>
    <source>
        <strain evidence="11 12">DSM 18935</strain>
    </source>
</reference>
<evidence type="ECO:0000256" key="7">
    <source>
        <dbReference type="SAM" id="MobiDB-lite"/>
    </source>
</evidence>
<dbReference type="PROSITE" id="PS50893">
    <property type="entry name" value="ABC_TRANSPORTER_2"/>
    <property type="match status" value="1"/>
</dbReference>
<protein>
    <submittedName>
        <fullName evidence="11">ATP-binding cassette subfamily C protein CydC</fullName>
    </submittedName>
</protein>
<dbReference type="InterPro" id="IPR036640">
    <property type="entry name" value="ABC1_TM_sf"/>
</dbReference>
<dbReference type="GO" id="GO:0045454">
    <property type="term" value="P:cell redox homeostasis"/>
    <property type="evidence" value="ECO:0007669"/>
    <property type="project" value="InterPro"/>
</dbReference>
<dbReference type="SMART" id="SM00382">
    <property type="entry name" value="AAA"/>
    <property type="match status" value="1"/>
</dbReference>
<evidence type="ECO:0000256" key="3">
    <source>
        <dbReference type="ARBA" id="ARBA00022741"/>
    </source>
</evidence>
<evidence type="ECO:0000259" key="10">
    <source>
        <dbReference type="PROSITE" id="PS50929"/>
    </source>
</evidence>
<dbReference type="SUPFAM" id="SSF90123">
    <property type="entry name" value="ABC transporter transmembrane region"/>
    <property type="match status" value="1"/>
</dbReference>
<dbReference type="GO" id="GO:0005886">
    <property type="term" value="C:plasma membrane"/>
    <property type="evidence" value="ECO:0007669"/>
    <property type="project" value="UniProtKB-SubCell"/>
</dbReference>
<feature type="transmembrane region" description="Helical" evidence="8">
    <location>
        <begin position="158"/>
        <end position="177"/>
    </location>
</feature>
<feature type="region of interest" description="Disordered" evidence="7">
    <location>
        <begin position="434"/>
        <end position="459"/>
    </location>
</feature>
<feature type="transmembrane region" description="Helical" evidence="8">
    <location>
        <begin position="20"/>
        <end position="44"/>
    </location>
</feature>
<dbReference type="CDD" id="cd03228">
    <property type="entry name" value="ABCC_MRP_Like"/>
    <property type="match status" value="1"/>
</dbReference>
<dbReference type="SUPFAM" id="SSF52540">
    <property type="entry name" value="P-loop containing nucleoside triphosphate hydrolases"/>
    <property type="match status" value="1"/>
</dbReference>
<feature type="transmembrane region" description="Helical" evidence="8">
    <location>
        <begin position="133"/>
        <end position="152"/>
    </location>
</feature>
<sequence>MSTTSSTDRRVLGISPRIIVAGLLAGAAAASGVALTTTSGWLIVRADQRPQILLLLTAIVGVRTFGLGRPVFRYFERVRSHDAALDVLARRRAQTYADLVPLTPARLGRRGRADLLTGVVDDLTDVTEAPVRFTVPVLGALAAGAVATTLTASLVPAVGAVLAAMLLVCAALVALCYRLESRSQARVLAARSEVVRVGHLTARHAGELQAVGGQDAALRWLDDAHDELRGRLLEQSQGRALVSGGVLLTTVGATVASAYLAVGSGVSSPVQALLVLAPVATGEILGVLTDATRALARATAGQDRLDTLLAQEPAVVDHDVDEDAAHALVRSGRTPALQLEQAVARWSEGRPAVGPVDLVLEPGEHVALVGPNGSGKTTLLSVLARHLELTSGSYLVDGRDARELPAHAVRSLFAVVDDEPHVFASTLRNNLLLAAGPPPSDAGSTSPDPDAEPASTGPSDEVLLTSLRRAGLADWLQALPDGLDTRIGTGGHGISGGERARLAVARALLSQRPVLLLDEPGAHLDHPTAQAVIHDLLTAASGRTVVIVTHHGVGAEQVDRVVDLTREKVA</sequence>